<dbReference type="NCBIfam" id="NF003593">
    <property type="entry name" value="PRK05255.1-1"/>
    <property type="match status" value="1"/>
</dbReference>
<dbReference type="PIRSF" id="PIRSF016183">
    <property type="entry name" value="UCP016183"/>
    <property type="match status" value="1"/>
</dbReference>
<name>A0ABV7H9T3_9GAMM</name>
<dbReference type="PANTHER" id="PTHR38101:SF1">
    <property type="entry name" value="UPF0307 PROTEIN YJGA"/>
    <property type="match status" value="1"/>
</dbReference>
<comment type="function">
    <text evidence="5">Member of a network of 50S ribosomal subunit biogenesis factors which assembles along the 30S-50S interface, preventing incorrect 23S rRNA structures from forming. Promotes peptidyl transferase center (PTC) maturation.</text>
</comment>
<protein>
    <recommendedName>
        <fullName evidence="5">Dual-action ribosomal maturation protein DarP</fullName>
    </recommendedName>
    <alternativeName>
        <fullName evidence="5">Large ribosomal subunit assembly factor DarP</fullName>
    </alternativeName>
</protein>
<dbReference type="Gene3D" id="1.10.60.30">
    <property type="entry name" value="PSPTO4464-like domains"/>
    <property type="match status" value="2"/>
</dbReference>
<keyword evidence="1 5" id="KW-0963">Cytoplasm</keyword>
<dbReference type="Proteomes" id="UP001595476">
    <property type="component" value="Unassembled WGS sequence"/>
</dbReference>
<keyword evidence="2 5" id="KW-0690">Ribosome biogenesis</keyword>
<proteinExistence type="inferred from homology"/>
<dbReference type="CDD" id="cd16331">
    <property type="entry name" value="YjgA-like"/>
    <property type="match status" value="1"/>
</dbReference>
<evidence type="ECO:0000313" key="7">
    <source>
        <dbReference type="EMBL" id="MFC3150674.1"/>
    </source>
</evidence>
<gene>
    <name evidence="7" type="primary">yjgA</name>
    <name evidence="5" type="synonym">darP</name>
    <name evidence="7" type="ORF">ACFOEK_06530</name>
</gene>
<evidence type="ECO:0000256" key="2">
    <source>
        <dbReference type="ARBA" id="ARBA00022517"/>
    </source>
</evidence>
<comment type="similarity">
    <text evidence="5">Belongs to the DarP family.</text>
</comment>
<evidence type="ECO:0000256" key="3">
    <source>
        <dbReference type="ARBA" id="ARBA00022730"/>
    </source>
</evidence>
<keyword evidence="3 5" id="KW-0699">rRNA-binding</keyword>
<organism evidence="7 8">
    <name type="scientific">Litoribrevibacter euphylliae</name>
    <dbReference type="NCBI Taxonomy" id="1834034"/>
    <lineage>
        <taxon>Bacteria</taxon>
        <taxon>Pseudomonadati</taxon>
        <taxon>Pseudomonadota</taxon>
        <taxon>Gammaproteobacteria</taxon>
        <taxon>Oceanospirillales</taxon>
        <taxon>Oceanospirillaceae</taxon>
        <taxon>Litoribrevibacter</taxon>
    </lineage>
</organism>
<dbReference type="Pfam" id="PF04751">
    <property type="entry name" value="DarP"/>
    <property type="match status" value="1"/>
</dbReference>
<keyword evidence="4 5" id="KW-0694">RNA-binding</keyword>
<dbReference type="InterPro" id="IPR006839">
    <property type="entry name" value="DarP"/>
</dbReference>
<dbReference type="RefSeq" id="WP_386717907.1">
    <property type="nucleotide sequence ID" value="NZ_JBHRSZ010000002.1"/>
</dbReference>
<accession>A0ABV7H9T3</accession>
<dbReference type="PANTHER" id="PTHR38101">
    <property type="entry name" value="UPF0307 PROTEIN YJGA"/>
    <property type="match status" value="1"/>
</dbReference>
<dbReference type="EMBL" id="JBHRSZ010000002">
    <property type="protein sequence ID" value="MFC3150674.1"/>
    <property type="molecule type" value="Genomic_DNA"/>
</dbReference>
<keyword evidence="8" id="KW-1185">Reference proteome</keyword>
<reference evidence="8" key="1">
    <citation type="journal article" date="2019" name="Int. J. Syst. Evol. Microbiol.">
        <title>The Global Catalogue of Microorganisms (GCM) 10K type strain sequencing project: providing services to taxonomists for standard genome sequencing and annotation.</title>
        <authorList>
            <consortium name="The Broad Institute Genomics Platform"/>
            <consortium name="The Broad Institute Genome Sequencing Center for Infectious Disease"/>
            <person name="Wu L."/>
            <person name="Ma J."/>
        </authorList>
    </citation>
    <scope>NUCLEOTIDE SEQUENCE [LARGE SCALE GENOMIC DNA]</scope>
    <source>
        <strain evidence="8">KCTC 52438</strain>
    </source>
</reference>
<dbReference type="HAMAP" id="MF_00765">
    <property type="entry name" value="DarP"/>
    <property type="match status" value="1"/>
</dbReference>
<feature type="coiled-coil region" evidence="6">
    <location>
        <begin position="129"/>
        <end position="156"/>
    </location>
</feature>
<evidence type="ECO:0000313" key="8">
    <source>
        <dbReference type="Proteomes" id="UP001595476"/>
    </source>
</evidence>
<evidence type="ECO:0000256" key="4">
    <source>
        <dbReference type="ARBA" id="ARBA00022884"/>
    </source>
</evidence>
<evidence type="ECO:0000256" key="1">
    <source>
        <dbReference type="ARBA" id="ARBA00022490"/>
    </source>
</evidence>
<comment type="caution">
    <text evidence="7">The sequence shown here is derived from an EMBL/GenBank/DDBJ whole genome shotgun (WGS) entry which is preliminary data.</text>
</comment>
<sequence>MARKRPNETEEFEDDIELISKSELKREATRLQNIGKELIEQKQSILDQLELTPDLMTAIQEHKRLKQREAKRRHLQYIGKLMREVDADTIEQALEKQRAGSDQQIKHLHSVERWRDRLIESDDNLTLFINEYDTDIQQLRQLVRNARKDQKEQKNRGHSKKLFQWLKDAIPF</sequence>
<dbReference type="InterPro" id="IPR023153">
    <property type="entry name" value="DarP_sf"/>
</dbReference>
<evidence type="ECO:0000256" key="6">
    <source>
        <dbReference type="SAM" id="Coils"/>
    </source>
</evidence>
<comment type="subcellular location">
    <subcellularLocation>
        <location evidence="5">Cytoplasm</location>
    </subcellularLocation>
    <text evidence="5">Associates with late stage pre-50S ribosomal subunits.</text>
</comment>
<keyword evidence="6" id="KW-0175">Coiled coil</keyword>
<evidence type="ECO:0000256" key="5">
    <source>
        <dbReference type="HAMAP-Rule" id="MF_00765"/>
    </source>
</evidence>
<dbReference type="SUPFAM" id="SSF158710">
    <property type="entry name" value="PSPTO4464-like"/>
    <property type="match status" value="1"/>
</dbReference>